<evidence type="ECO:0000313" key="3">
    <source>
        <dbReference type="Proteomes" id="UP000289738"/>
    </source>
</evidence>
<keyword evidence="1" id="KW-0812">Transmembrane</keyword>
<keyword evidence="1" id="KW-1133">Transmembrane helix</keyword>
<proteinExistence type="predicted"/>
<protein>
    <submittedName>
        <fullName evidence="2">Uncharacterized protein</fullName>
    </submittedName>
</protein>
<dbReference type="EMBL" id="SDMP01000001">
    <property type="protein sequence ID" value="RYR78398.1"/>
    <property type="molecule type" value="Genomic_DNA"/>
</dbReference>
<sequence>MHASVGKDLISMFESFILEGAVYTTVLPSFCDAIPLYGIKLVLFRKIMGYSSQHPFLVDDVRVMICVEGERKYVKDDKLIDMLVIHIDFSMPLLYP</sequence>
<evidence type="ECO:0000313" key="2">
    <source>
        <dbReference type="EMBL" id="RYR78398.1"/>
    </source>
</evidence>
<comment type="caution">
    <text evidence="2">The sequence shown here is derived from an EMBL/GenBank/DDBJ whole genome shotgun (WGS) entry which is preliminary data.</text>
</comment>
<accession>A0A445ESD2</accession>
<dbReference type="Proteomes" id="UP000289738">
    <property type="component" value="Chromosome A01"/>
</dbReference>
<dbReference type="AlphaFoldDB" id="A0A445ESD2"/>
<organism evidence="2 3">
    <name type="scientific">Arachis hypogaea</name>
    <name type="common">Peanut</name>
    <dbReference type="NCBI Taxonomy" id="3818"/>
    <lineage>
        <taxon>Eukaryota</taxon>
        <taxon>Viridiplantae</taxon>
        <taxon>Streptophyta</taxon>
        <taxon>Embryophyta</taxon>
        <taxon>Tracheophyta</taxon>
        <taxon>Spermatophyta</taxon>
        <taxon>Magnoliopsida</taxon>
        <taxon>eudicotyledons</taxon>
        <taxon>Gunneridae</taxon>
        <taxon>Pentapetalae</taxon>
        <taxon>rosids</taxon>
        <taxon>fabids</taxon>
        <taxon>Fabales</taxon>
        <taxon>Fabaceae</taxon>
        <taxon>Papilionoideae</taxon>
        <taxon>50 kb inversion clade</taxon>
        <taxon>dalbergioids sensu lato</taxon>
        <taxon>Dalbergieae</taxon>
        <taxon>Pterocarpus clade</taxon>
        <taxon>Arachis</taxon>
    </lineage>
</organism>
<feature type="transmembrane region" description="Helical" evidence="1">
    <location>
        <begin position="20"/>
        <end position="43"/>
    </location>
</feature>
<keyword evidence="3" id="KW-1185">Reference proteome</keyword>
<reference evidence="2 3" key="1">
    <citation type="submission" date="2019-01" db="EMBL/GenBank/DDBJ databases">
        <title>Sequencing of cultivated peanut Arachis hypogaea provides insights into genome evolution and oil improvement.</title>
        <authorList>
            <person name="Chen X."/>
        </authorList>
    </citation>
    <scope>NUCLEOTIDE SEQUENCE [LARGE SCALE GENOMIC DNA]</scope>
    <source>
        <strain evidence="3">cv. Fuhuasheng</strain>
        <tissue evidence="2">Leaves</tissue>
    </source>
</reference>
<gene>
    <name evidence="2" type="ORF">Ahy_A01g003188</name>
</gene>
<keyword evidence="1" id="KW-0472">Membrane</keyword>
<evidence type="ECO:0000256" key="1">
    <source>
        <dbReference type="SAM" id="Phobius"/>
    </source>
</evidence>
<name>A0A445ESD2_ARAHY</name>